<dbReference type="SUPFAM" id="SSF55797">
    <property type="entry name" value="PR-1-like"/>
    <property type="match status" value="2"/>
</dbReference>
<accession>A0A0N4Y1N9</accession>
<sequence>RSSYNSSPNNCSSYHSSADNSSPNDRSANNCSPNDGSPHNSSPNNNSDNNNYYDNHPNNNNDNNNHYYYNNNEENYDYKCSPESISELALGRVAKNNGRLLPTAMNMRKVTYNCDLETSARDTANRCIESIASNLPSNVQQNILKFPQSAAPNRMDAIVYAIRHWWKQVHLVPGIGMKAIYRAKHQGTPIMSFIKMAWARTLTIGCAVSGKRICPPYWVAVCNYRVNPNDRSPYHSSPNNCSPNDRSPHNSSPNNNPDNNYYYDNHHQAYNNNNNNPDNNNYYDNYNQAHNNNNHDNNHYYYNNNEENYDYKCSSESISELALGRVAKNNGRLLPTAMNMRKVRYNCDLETSARDTANRCIESIASNLPSNVQQNILKFPQSAAPNRMDAIVYAIRHWWKQVHLVPGIGMKAIYRAKHQGTPIMSFIKMAWARTLTIGCAVSGKRICPPYWVAVCNYRVNGFVPETTVYEPGAVCSQCPGKTRCTMPEGLCTL</sequence>
<dbReference type="WBParaSite" id="NBR_0000954801-mRNA-1">
    <property type="protein sequence ID" value="NBR_0000954801-mRNA-1"/>
    <property type="gene ID" value="NBR_0000954801"/>
</dbReference>
<dbReference type="Gene3D" id="3.40.33.10">
    <property type="entry name" value="CAP"/>
    <property type="match status" value="2"/>
</dbReference>
<evidence type="ECO:0000259" key="2">
    <source>
        <dbReference type="SMART" id="SM00198"/>
    </source>
</evidence>
<feature type="compositionally biased region" description="Low complexity" evidence="1">
    <location>
        <begin position="254"/>
        <end position="282"/>
    </location>
</feature>
<dbReference type="Pfam" id="PF00188">
    <property type="entry name" value="CAP"/>
    <property type="match status" value="2"/>
</dbReference>
<feature type="domain" description="SCP" evidence="2">
    <location>
        <begin position="83"/>
        <end position="232"/>
    </location>
</feature>
<evidence type="ECO:0000313" key="5">
    <source>
        <dbReference type="WBParaSite" id="NBR_0000954801-mRNA-1"/>
    </source>
</evidence>
<feature type="compositionally biased region" description="Polar residues" evidence="1">
    <location>
        <begin position="234"/>
        <end position="253"/>
    </location>
</feature>
<organism evidence="5">
    <name type="scientific">Nippostrongylus brasiliensis</name>
    <name type="common">Rat hookworm</name>
    <dbReference type="NCBI Taxonomy" id="27835"/>
    <lineage>
        <taxon>Eukaryota</taxon>
        <taxon>Metazoa</taxon>
        <taxon>Ecdysozoa</taxon>
        <taxon>Nematoda</taxon>
        <taxon>Chromadorea</taxon>
        <taxon>Rhabditida</taxon>
        <taxon>Rhabditina</taxon>
        <taxon>Rhabditomorpha</taxon>
        <taxon>Strongyloidea</taxon>
        <taxon>Heligmosomidae</taxon>
        <taxon>Nippostrongylus</taxon>
    </lineage>
</organism>
<dbReference type="AlphaFoldDB" id="A0A0N4Y1N9"/>
<feature type="compositionally biased region" description="Low complexity" evidence="1">
    <location>
        <begin position="1"/>
        <end position="17"/>
    </location>
</feature>
<gene>
    <name evidence="3" type="ORF">NBR_LOCUS9549</name>
</gene>
<protein>
    <submittedName>
        <fullName evidence="5">SCP domain-containing protein</fullName>
    </submittedName>
</protein>
<dbReference type="CDD" id="cd05380">
    <property type="entry name" value="CAP_euk"/>
    <property type="match status" value="2"/>
</dbReference>
<dbReference type="EMBL" id="UYSL01020157">
    <property type="protein sequence ID" value="VDL73138.1"/>
    <property type="molecule type" value="Genomic_DNA"/>
</dbReference>
<evidence type="ECO:0000313" key="4">
    <source>
        <dbReference type="Proteomes" id="UP000271162"/>
    </source>
</evidence>
<feature type="region of interest" description="Disordered" evidence="1">
    <location>
        <begin position="1"/>
        <end position="70"/>
    </location>
</feature>
<proteinExistence type="predicted"/>
<dbReference type="STRING" id="27835.A0A0N4Y1N9"/>
<dbReference type="Proteomes" id="UP000271162">
    <property type="component" value="Unassembled WGS sequence"/>
</dbReference>
<dbReference type="SMART" id="SM00198">
    <property type="entry name" value="SCP"/>
    <property type="match status" value="2"/>
</dbReference>
<feature type="compositionally biased region" description="Polar residues" evidence="1">
    <location>
        <begin position="18"/>
        <end position="31"/>
    </location>
</feature>
<name>A0A0N4Y1N9_NIPBR</name>
<feature type="compositionally biased region" description="Low complexity" evidence="1">
    <location>
        <begin position="32"/>
        <end position="70"/>
    </location>
</feature>
<reference evidence="5" key="1">
    <citation type="submission" date="2017-02" db="UniProtKB">
        <authorList>
            <consortium name="WormBaseParasite"/>
        </authorList>
    </citation>
    <scope>IDENTIFICATION</scope>
</reference>
<evidence type="ECO:0000256" key="1">
    <source>
        <dbReference type="SAM" id="MobiDB-lite"/>
    </source>
</evidence>
<dbReference type="InterPro" id="IPR035940">
    <property type="entry name" value="CAP_sf"/>
</dbReference>
<dbReference type="InterPro" id="IPR014044">
    <property type="entry name" value="CAP_dom"/>
</dbReference>
<keyword evidence="4" id="KW-1185">Reference proteome</keyword>
<feature type="region of interest" description="Disordered" evidence="1">
    <location>
        <begin position="233"/>
        <end position="282"/>
    </location>
</feature>
<reference evidence="3 4" key="2">
    <citation type="submission" date="2018-11" db="EMBL/GenBank/DDBJ databases">
        <authorList>
            <consortium name="Pathogen Informatics"/>
        </authorList>
    </citation>
    <scope>NUCLEOTIDE SEQUENCE [LARGE SCALE GENOMIC DNA]</scope>
</reference>
<feature type="domain" description="SCP" evidence="2">
    <location>
        <begin position="316"/>
        <end position="465"/>
    </location>
</feature>
<evidence type="ECO:0000313" key="3">
    <source>
        <dbReference type="EMBL" id="VDL73138.1"/>
    </source>
</evidence>